<dbReference type="SUPFAM" id="SSF52518">
    <property type="entry name" value="Thiamin diphosphate-binding fold (THDP-binding)"/>
    <property type="match status" value="1"/>
</dbReference>
<evidence type="ECO:0000313" key="3">
    <source>
        <dbReference type="EMBL" id="PIQ74796.1"/>
    </source>
</evidence>
<dbReference type="Pfam" id="PF02775">
    <property type="entry name" value="TPP_enzyme_C"/>
    <property type="match status" value="1"/>
</dbReference>
<dbReference type="PANTHER" id="PTHR42897:SF1">
    <property type="entry name" value="2-OXOACID OXIDOREDUCTASE (FERREDOXIN)"/>
    <property type="match status" value="1"/>
</dbReference>
<dbReference type="Gene3D" id="3.40.50.970">
    <property type="match status" value="2"/>
</dbReference>
<evidence type="ECO:0000256" key="1">
    <source>
        <dbReference type="ARBA" id="ARBA00023002"/>
    </source>
</evidence>
<organism evidence="3 4">
    <name type="scientific">Candidatus Portnoybacteria bacterium CG11_big_fil_rev_8_21_14_0_20_44_10</name>
    <dbReference type="NCBI Taxonomy" id="1974818"/>
    <lineage>
        <taxon>Bacteria</taxon>
        <taxon>Candidatus Portnoyibacteriota</taxon>
    </lineage>
</organism>
<accession>A0A2H0KRN2</accession>
<feature type="domain" description="Thiamine pyrophosphate enzyme TPP-binding" evidence="2">
    <location>
        <begin position="63"/>
        <end position="200"/>
    </location>
</feature>
<keyword evidence="1 3" id="KW-0560">Oxidoreductase</keyword>
<dbReference type="InterPro" id="IPR029061">
    <property type="entry name" value="THDP-binding"/>
</dbReference>
<reference evidence="3 4" key="1">
    <citation type="submission" date="2017-09" db="EMBL/GenBank/DDBJ databases">
        <title>Depth-based differentiation of microbial function through sediment-hosted aquifers and enrichment of novel symbionts in the deep terrestrial subsurface.</title>
        <authorList>
            <person name="Probst A.J."/>
            <person name="Ladd B."/>
            <person name="Jarett J.K."/>
            <person name="Geller-Mcgrath D.E."/>
            <person name="Sieber C.M."/>
            <person name="Emerson J.B."/>
            <person name="Anantharaman K."/>
            <person name="Thomas B.C."/>
            <person name="Malmstrom R."/>
            <person name="Stieglmeier M."/>
            <person name="Klingl A."/>
            <person name="Woyke T."/>
            <person name="Ryan C.M."/>
            <person name="Banfield J.F."/>
        </authorList>
    </citation>
    <scope>NUCLEOTIDE SEQUENCE [LARGE SCALE GENOMIC DNA]</scope>
    <source>
        <strain evidence="3">CG11_big_fil_rev_8_21_14_0_20_44_10</strain>
    </source>
</reference>
<evidence type="ECO:0000313" key="4">
    <source>
        <dbReference type="Proteomes" id="UP000231550"/>
    </source>
</evidence>
<dbReference type="EMBL" id="PCVN01000002">
    <property type="protein sequence ID" value="PIQ74796.1"/>
    <property type="molecule type" value="Genomic_DNA"/>
</dbReference>
<dbReference type="EC" id="1.2.7.7" evidence="3"/>
<gene>
    <name evidence="3" type="ORF">COV85_00100</name>
</gene>
<protein>
    <submittedName>
        <fullName evidence="3">2-ketoisovalerate ferredoxin oxidoreductase</fullName>
        <ecNumber evidence="3">1.2.7.7</ecNumber>
    </submittedName>
</protein>
<name>A0A2H0KRN2_9BACT</name>
<dbReference type="GO" id="GO:0043807">
    <property type="term" value="F:3-methyl-2-oxobutanoate dehydrogenase (ferredoxin) activity"/>
    <property type="evidence" value="ECO:0007669"/>
    <property type="project" value="UniProtKB-EC"/>
</dbReference>
<evidence type="ECO:0000259" key="2">
    <source>
        <dbReference type="Pfam" id="PF02775"/>
    </source>
</evidence>
<dbReference type="InterPro" id="IPR051479">
    <property type="entry name" value="PorB-like"/>
</dbReference>
<dbReference type="PANTHER" id="PTHR42897">
    <property type="entry name" value="PYRUVATE SYNTHASE SUBUNIT PORB"/>
    <property type="match status" value="1"/>
</dbReference>
<comment type="caution">
    <text evidence="3">The sequence shown here is derived from an EMBL/GenBank/DDBJ whole genome shotgun (WGS) entry which is preliminary data.</text>
</comment>
<dbReference type="Proteomes" id="UP000231550">
    <property type="component" value="Unassembled WGS sequence"/>
</dbReference>
<dbReference type="AlphaFoldDB" id="A0A2H0KRN2"/>
<dbReference type="CDD" id="cd03376">
    <property type="entry name" value="TPP_PFOR_porB_like"/>
    <property type="match status" value="1"/>
</dbReference>
<sequence length="303" mass="33106">MKKNTAPYLAPGHSACVGCGAALAMKLVLEALGENIILVIPACCWTIIEGANLCSCLPKTPVIHTAFETTAVVATGIKTGLEVQGQNEIDVVGWAGDGGTFDIGIQALSSAAEKNVDIMYFCYDNEAYMNTGVQRSGATPCGARTTTTPGGNILWKKNMPEIVAAHRVPYVATVSLAWPEDLQEKVAKARTIKGFRYIQICSPCPAGWKYEPRYAIKLARLAVETGIYPVYEIIDGKIIFKAMKPKPGAKLKPVEEYLKLQGRFRHLKEANIEEIQKRVVEERITLLKKAGLESPDFSYLLLD</sequence>
<dbReference type="InterPro" id="IPR011766">
    <property type="entry name" value="TPP_enzyme_TPP-bd"/>
</dbReference>
<dbReference type="GO" id="GO:0030976">
    <property type="term" value="F:thiamine pyrophosphate binding"/>
    <property type="evidence" value="ECO:0007669"/>
    <property type="project" value="InterPro"/>
</dbReference>
<proteinExistence type="predicted"/>